<dbReference type="Proteomes" id="UP000606600">
    <property type="component" value="Unassembled WGS sequence"/>
</dbReference>
<evidence type="ECO:0000313" key="1">
    <source>
        <dbReference type="EMBL" id="MBD1366874.1"/>
    </source>
</evidence>
<sequence length="131" mass="15248">MYLRFTTEFINEYNEAETGVFQALGYLRNNPSTQDGDVVKLKILNKWFSSNLEKPTRFSNATSKSPVSVSLSWFKDSAKEHLHKMSELTEVLEKYDLVVERLVTKNPGYIVYEDDYQVSAVPFRNDRNRVI</sequence>
<proteinExistence type="predicted"/>
<keyword evidence="2" id="KW-1185">Reference proteome</keyword>
<dbReference type="RefSeq" id="WP_191191512.1">
    <property type="nucleotide sequence ID" value="NZ_JACWMY010000015.1"/>
</dbReference>
<evidence type="ECO:0000313" key="2">
    <source>
        <dbReference type="Proteomes" id="UP000606600"/>
    </source>
</evidence>
<comment type="caution">
    <text evidence="1">The sequence shown here is derived from an EMBL/GenBank/DDBJ whole genome shotgun (WGS) entry which is preliminary data.</text>
</comment>
<accession>A0ABR7WZJ8</accession>
<dbReference type="EMBL" id="JACWMY010000015">
    <property type="protein sequence ID" value="MBD1366874.1"/>
    <property type="molecule type" value="Genomic_DNA"/>
</dbReference>
<protein>
    <submittedName>
        <fullName evidence="1">Uncharacterized protein</fullName>
    </submittedName>
</protein>
<reference evidence="1 2" key="1">
    <citation type="submission" date="2020-09" db="EMBL/GenBank/DDBJ databases">
        <title>Novel species of Mucilaginibacter isolated from a glacier on the Tibetan Plateau.</title>
        <authorList>
            <person name="Liu Q."/>
            <person name="Xin Y.-H."/>
        </authorList>
    </citation>
    <scope>NUCLEOTIDE SEQUENCE [LARGE SCALE GENOMIC DNA]</scope>
    <source>
        <strain evidence="1 2">ZT4R22</strain>
    </source>
</reference>
<organism evidence="1 2">
    <name type="scientific">Mucilaginibacter pankratovii</name>
    <dbReference type="NCBI Taxonomy" id="2772110"/>
    <lineage>
        <taxon>Bacteria</taxon>
        <taxon>Pseudomonadati</taxon>
        <taxon>Bacteroidota</taxon>
        <taxon>Sphingobacteriia</taxon>
        <taxon>Sphingobacteriales</taxon>
        <taxon>Sphingobacteriaceae</taxon>
        <taxon>Mucilaginibacter</taxon>
    </lineage>
</organism>
<gene>
    <name evidence="1" type="ORF">IDJ77_23895</name>
</gene>
<name>A0ABR7WZJ8_9SPHI</name>